<dbReference type="InterPro" id="IPR001810">
    <property type="entry name" value="F-box_dom"/>
</dbReference>
<evidence type="ECO:0000313" key="2">
    <source>
        <dbReference type="EMBL" id="KAA8518569.1"/>
    </source>
</evidence>
<keyword evidence="3" id="KW-1185">Reference proteome</keyword>
<dbReference type="Proteomes" id="UP000325577">
    <property type="component" value="Linkage Group LG7"/>
</dbReference>
<evidence type="ECO:0000313" key="3">
    <source>
        <dbReference type="Proteomes" id="UP000325577"/>
    </source>
</evidence>
<dbReference type="Gene3D" id="1.20.1280.50">
    <property type="match status" value="1"/>
</dbReference>
<dbReference type="InterPro" id="IPR036047">
    <property type="entry name" value="F-box-like_dom_sf"/>
</dbReference>
<gene>
    <name evidence="2" type="ORF">F0562_016043</name>
</gene>
<dbReference type="PANTHER" id="PTHR45463">
    <property type="entry name" value="OS09G0392200 PROTEIN"/>
    <property type="match status" value="1"/>
</dbReference>
<feature type="domain" description="F-box" evidence="1">
    <location>
        <begin position="36"/>
        <end position="74"/>
    </location>
</feature>
<reference evidence="2 3" key="1">
    <citation type="submission" date="2019-09" db="EMBL/GenBank/DDBJ databases">
        <title>A chromosome-level genome assembly of the Chinese tupelo Nyssa sinensis.</title>
        <authorList>
            <person name="Yang X."/>
            <person name="Kang M."/>
            <person name="Yang Y."/>
            <person name="Xiong H."/>
            <person name="Wang M."/>
            <person name="Zhang Z."/>
            <person name="Wang Z."/>
            <person name="Wu H."/>
            <person name="Ma T."/>
            <person name="Liu J."/>
            <person name="Xi Z."/>
        </authorList>
    </citation>
    <scope>NUCLEOTIDE SEQUENCE [LARGE SCALE GENOMIC DNA]</scope>
    <source>
        <strain evidence="2">J267</strain>
        <tissue evidence="2">Leaf</tissue>
    </source>
</reference>
<dbReference type="OrthoDB" id="1683087at2759"/>
<protein>
    <recommendedName>
        <fullName evidence="1">F-box domain-containing protein</fullName>
    </recommendedName>
</protein>
<sequence>MAGRKRRKVKLLAETIMEAKRVNAEEKKEPHEQQTWSEIPTELLELIMSRLTLKENICASAVCKRWLSVAISVRVVSQPPWIMYFPKFGDLYEFYDPSQRKTHSLELPELRGSRVCYTKDDTILESNVMIGENKILSRAFGSNHPKTSQPSFKEGQRHGSIILKSRLKGVELLAALAGAIGQYFEKL</sequence>
<evidence type="ECO:0000259" key="1">
    <source>
        <dbReference type="Pfam" id="PF00646"/>
    </source>
</evidence>
<dbReference type="AlphaFoldDB" id="A0A5J4ZKS3"/>
<dbReference type="Pfam" id="PF00646">
    <property type="entry name" value="F-box"/>
    <property type="match status" value="1"/>
</dbReference>
<dbReference type="CDD" id="cd09917">
    <property type="entry name" value="F-box_SF"/>
    <property type="match status" value="1"/>
</dbReference>
<proteinExistence type="predicted"/>
<organism evidence="2 3">
    <name type="scientific">Nyssa sinensis</name>
    <dbReference type="NCBI Taxonomy" id="561372"/>
    <lineage>
        <taxon>Eukaryota</taxon>
        <taxon>Viridiplantae</taxon>
        <taxon>Streptophyta</taxon>
        <taxon>Embryophyta</taxon>
        <taxon>Tracheophyta</taxon>
        <taxon>Spermatophyta</taxon>
        <taxon>Magnoliopsida</taxon>
        <taxon>eudicotyledons</taxon>
        <taxon>Gunneridae</taxon>
        <taxon>Pentapetalae</taxon>
        <taxon>asterids</taxon>
        <taxon>Cornales</taxon>
        <taxon>Nyssaceae</taxon>
        <taxon>Nyssa</taxon>
    </lineage>
</organism>
<dbReference type="SUPFAM" id="SSF81383">
    <property type="entry name" value="F-box domain"/>
    <property type="match status" value="1"/>
</dbReference>
<dbReference type="PANTHER" id="PTHR45463:SF4">
    <property type="entry name" value="REGULATION PROTEIN, PUTATIVE-RELATED"/>
    <property type="match status" value="1"/>
</dbReference>
<name>A0A5J4ZKS3_9ASTE</name>
<dbReference type="EMBL" id="CM018050">
    <property type="protein sequence ID" value="KAA8518569.1"/>
    <property type="molecule type" value="Genomic_DNA"/>
</dbReference>
<accession>A0A5J4ZKS3</accession>